<feature type="transmembrane region" description="Helical" evidence="3">
    <location>
        <begin position="53"/>
        <end position="72"/>
    </location>
</feature>
<proteinExistence type="inferred from homology"/>
<dbReference type="Pfam" id="PF12732">
    <property type="entry name" value="YtxH"/>
    <property type="match status" value="1"/>
</dbReference>
<dbReference type="InterPro" id="IPR024623">
    <property type="entry name" value="YtxH"/>
</dbReference>
<comment type="similarity">
    <text evidence="1">Belongs to the UPF0337 (CsbD) family.</text>
</comment>
<keyword evidence="3" id="KW-0812">Transmembrane</keyword>
<evidence type="ECO:0000313" key="5">
    <source>
        <dbReference type="EMBL" id="KAA9327339.1"/>
    </source>
</evidence>
<dbReference type="Gene3D" id="1.10.1470.10">
    <property type="entry name" value="YjbJ"/>
    <property type="match status" value="1"/>
</dbReference>
<keyword evidence="6" id="KW-1185">Reference proteome</keyword>
<keyword evidence="3" id="KW-1133">Transmembrane helix</keyword>
<reference evidence="5 6" key="1">
    <citation type="submission" date="2019-09" db="EMBL/GenBank/DDBJ databases">
        <title>Genome sequence of Adhaeribacter sp. M2.</title>
        <authorList>
            <person name="Srinivasan S."/>
        </authorList>
    </citation>
    <scope>NUCLEOTIDE SEQUENCE [LARGE SCALE GENOMIC DNA]</scope>
    <source>
        <strain evidence="5 6">M2</strain>
    </source>
</reference>
<dbReference type="InterPro" id="IPR036629">
    <property type="entry name" value="YjbJ_sf"/>
</dbReference>
<dbReference type="AlphaFoldDB" id="A0A5N1IS56"/>
<evidence type="ECO:0000256" key="3">
    <source>
        <dbReference type="SAM" id="Phobius"/>
    </source>
</evidence>
<gene>
    <name evidence="5" type="ORF">F0P94_15590</name>
</gene>
<evidence type="ECO:0000256" key="2">
    <source>
        <dbReference type="SAM" id="MobiDB-lite"/>
    </source>
</evidence>
<protein>
    <submittedName>
        <fullName evidence="5">CsbD family protein</fullName>
    </submittedName>
</protein>
<evidence type="ECO:0000313" key="6">
    <source>
        <dbReference type="Proteomes" id="UP000326570"/>
    </source>
</evidence>
<organism evidence="5 6">
    <name type="scientific">Adhaeribacter soli</name>
    <dbReference type="NCBI Taxonomy" id="2607655"/>
    <lineage>
        <taxon>Bacteria</taxon>
        <taxon>Pseudomonadati</taxon>
        <taxon>Bacteroidota</taxon>
        <taxon>Cytophagia</taxon>
        <taxon>Cytophagales</taxon>
        <taxon>Hymenobacteraceae</taxon>
        <taxon>Adhaeribacter</taxon>
    </lineage>
</organism>
<dbReference type="EMBL" id="VTWT01000009">
    <property type="protein sequence ID" value="KAA9327339.1"/>
    <property type="molecule type" value="Genomic_DNA"/>
</dbReference>
<feature type="compositionally biased region" description="Basic residues" evidence="2">
    <location>
        <begin position="34"/>
        <end position="43"/>
    </location>
</feature>
<feature type="compositionally biased region" description="Polar residues" evidence="2">
    <location>
        <begin position="18"/>
        <end position="28"/>
    </location>
</feature>
<dbReference type="InterPro" id="IPR008462">
    <property type="entry name" value="CsbD"/>
</dbReference>
<feature type="region of interest" description="Disordered" evidence="2">
    <location>
        <begin position="1"/>
        <end position="47"/>
    </location>
</feature>
<evidence type="ECO:0000256" key="1">
    <source>
        <dbReference type="ARBA" id="ARBA00009129"/>
    </source>
</evidence>
<dbReference type="Pfam" id="PF05532">
    <property type="entry name" value="CsbD"/>
    <property type="match status" value="1"/>
</dbReference>
<feature type="domain" description="CsbD-like" evidence="4">
    <location>
        <begin position="118"/>
        <end position="164"/>
    </location>
</feature>
<keyword evidence="3" id="KW-0472">Membrane</keyword>
<comment type="caution">
    <text evidence="5">The sequence shown here is derived from an EMBL/GenBank/DDBJ whole genome shotgun (WGS) entry which is preliminary data.</text>
</comment>
<dbReference type="RefSeq" id="WP_150904843.1">
    <property type="nucleotide sequence ID" value="NZ_VTWT01000009.1"/>
</dbReference>
<accession>A0A5N1IS56</accession>
<sequence length="175" mass="18865">MNTGKNNTGAKRVHLEHNATTASTVSGQYGTGKALRKKKKTKSHANGQGNNKVWIAALAGASAGVIAGLLMAPESGKDTIDGLRRSAMRLGDQLDNTFRVAMDKLEDMGLTRAGDSLQVQGHWDTVKGKMKSQYGDLTDQDLTYVEGKEDELLGNLGIKLGKSKRELVRWINGLV</sequence>
<evidence type="ECO:0000259" key="4">
    <source>
        <dbReference type="Pfam" id="PF05532"/>
    </source>
</evidence>
<dbReference type="Proteomes" id="UP000326570">
    <property type="component" value="Unassembled WGS sequence"/>
</dbReference>
<name>A0A5N1IS56_9BACT</name>
<dbReference type="SUPFAM" id="SSF69047">
    <property type="entry name" value="Hypothetical protein YjbJ"/>
    <property type="match status" value="1"/>
</dbReference>